<dbReference type="Gene3D" id="1.10.10.2840">
    <property type="entry name" value="PucR C-terminal helix-turn-helix domain"/>
    <property type="match status" value="1"/>
</dbReference>
<dbReference type="InterPro" id="IPR025736">
    <property type="entry name" value="PucR_C-HTH_dom"/>
</dbReference>
<dbReference type="PANTHER" id="PTHR33744">
    <property type="entry name" value="CARBOHYDRATE DIACID REGULATOR"/>
    <property type="match status" value="1"/>
</dbReference>
<dbReference type="PANTHER" id="PTHR33744:SF1">
    <property type="entry name" value="DNA-BINDING TRANSCRIPTIONAL ACTIVATOR ADER"/>
    <property type="match status" value="1"/>
</dbReference>
<comment type="caution">
    <text evidence="5">The sequence shown here is derived from an EMBL/GenBank/DDBJ whole genome shotgun (WGS) entry which is preliminary data.</text>
</comment>
<evidence type="ECO:0000256" key="1">
    <source>
        <dbReference type="ARBA" id="ARBA00006754"/>
    </source>
</evidence>
<dbReference type="InterPro" id="IPR041522">
    <property type="entry name" value="CdaR_GGDEF"/>
</dbReference>
<organism evidence="5 6">
    <name type="scientific">Saccharopolyspora erythraea</name>
    <name type="common">Streptomyces erythraeus</name>
    <dbReference type="NCBI Taxonomy" id="1836"/>
    <lineage>
        <taxon>Bacteria</taxon>
        <taxon>Bacillati</taxon>
        <taxon>Actinomycetota</taxon>
        <taxon>Actinomycetes</taxon>
        <taxon>Pseudonocardiales</taxon>
        <taxon>Pseudonocardiaceae</taxon>
        <taxon>Saccharopolyspora</taxon>
    </lineage>
</organism>
<evidence type="ECO:0000313" key="5">
    <source>
        <dbReference type="EMBL" id="GAA0558147.1"/>
    </source>
</evidence>
<keyword evidence="6" id="KW-1185">Reference proteome</keyword>
<feature type="domain" description="CdaR GGDEF-like" evidence="4">
    <location>
        <begin position="175"/>
        <end position="291"/>
    </location>
</feature>
<dbReference type="Proteomes" id="UP001500729">
    <property type="component" value="Unassembled WGS sequence"/>
</dbReference>
<feature type="domain" description="RsbT co-antagonist protein RsbRD N-terminal" evidence="3">
    <location>
        <begin position="17"/>
        <end position="156"/>
    </location>
</feature>
<dbReference type="InterPro" id="IPR042070">
    <property type="entry name" value="PucR_C-HTH_sf"/>
</dbReference>
<gene>
    <name evidence="5" type="ORF">GCM10009533_64580</name>
</gene>
<evidence type="ECO:0000313" key="6">
    <source>
        <dbReference type="Proteomes" id="UP001500729"/>
    </source>
</evidence>
<dbReference type="Pfam" id="PF14361">
    <property type="entry name" value="RsbRD_N"/>
    <property type="match status" value="1"/>
</dbReference>
<proteinExistence type="inferred from homology"/>
<reference evidence="5 6" key="1">
    <citation type="journal article" date="2019" name="Int. J. Syst. Evol. Microbiol.">
        <title>The Global Catalogue of Microorganisms (GCM) 10K type strain sequencing project: providing services to taxonomists for standard genome sequencing and annotation.</title>
        <authorList>
            <consortium name="The Broad Institute Genomics Platform"/>
            <consortium name="The Broad Institute Genome Sequencing Center for Infectious Disease"/>
            <person name="Wu L."/>
            <person name="Ma J."/>
        </authorList>
    </citation>
    <scope>NUCLEOTIDE SEQUENCE [LARGE SCALE GENOMIC DNA]</scope>
    <source>
        <strain evidence="5 6">JCM 10303</strain>
    </source>
</reference>
<comment type="similarity">
    <text evidence="1">Belongs to the CdaR family.</text>
</comment>
<evidence type="ECO:0000259" key="4">
    <source>
        <dbReference type="Pfam" id="PF17853"/>
    </source>
</evidence>
<dbReference type="InterPro" id="IPR025751">
    <property type="entry name" value="RsbRD_N_dom"/>
</dbReference>
<evidence type="ECO:0000259" key="3">
    <source>
        <dbReference type="Pfam" id="PF14361"/>
    </source>
</evidence>
<dbReference type="EMBL" id="BAAAGS010000076">
    <property type="protein sequence ID" value="GAA0558147.1"/>
    <property type="molecule type" value="Genomic_DNA"/>
</dbReference>
<feature type="domain" description="PucR C-terminal helix-turn-helix" evidence="2">
    <location>
        <begin position="340"/>
        <end position="396"/>
    </location>
</feature>
<accession>A0ABN1E328</accession>
<sequence>MTLGDVGAMLVARRHPLAEAAVRETRADAAAYATIEDSAVLADVLDNAREGFVALGTYLASGPPHAEPDMGFVRRHAAKRVQRRVPLASFMHGIRIGHRTAWNAVLEWTADQAGGREVALLASGLLIDFFNQFSTIAAHAYLDAEQLLAVEDDRVRRDLLEDLLGGRDPAPGPRLMRAREAGLTREASCVVLVAVPVKPISDDYGLRSAAASLGGAVGGAARSLTVVRQDEIVVVRSVREELGEQFTRRVRSEWRALADKGTRLAVGISTCHKTVATVADAYHEALTALDVLPDEGGVAALFEMKVIDYLTLRANETARRLIPSAVRDFVVSDSRSGGVLTETVLSYARANLNVKAAAQALGVHINTAHHRLTRVERRTGYDLRRLPDLQELLIAITFYGDARSAL</sequence>
<name>A0ABN1E328_SACER</name>
<protein>
    <submittedName>
        <fullName evidence="5">Helix-turn-helix domain-containing protein</fullName>
    </submittedName>
</protein>
<dbReference type="InterPro" id="IPR051448">
    <property type="entry name" value="CdaR-like_regulators"/>
</dbReference>
<dbReference type="Pfam" id="PF13556">
    <property type="entry name" value="HTH_30"/>
    <property type="match status" value="1"/>
</dbReference>
<dbReference type="Pfam" id="PF17853">
    <property type="entry name" value="GGDEF_2"/>
    <property type="match status" value="1"/>
</dbReference>
<evidence type="ECO:0000259" key="2">
    <source>
        <dbReference type="Pfam" id="PF13556"/>
    </source>
</evidence>